<keyword evidence="4" id="KW-1185">Reference proteome</keyword>
<feature type="compositionally biased region" description="Gly residues" evidence="1">
    <location>
        <begin position="571"/>
        <end position="606"/>
    </location>
</feature>
<organism evidence="3 4">
    <name type="scientific">Cohnella herbarum</name>
    <dbReference type="NCBI Taxonomy" id="2728023"/>
    <lineage>
        <taxon>Bacteria</taxon>
        <taxon>Bacillati</taxon>
        <taxon>Bacillota</taxon>
        <taxon>Bacilli</taxon>
        <taxon>Bacillales</taxon>
        <taxon>Paenibacillaceae</taxon>
        <taxon>Cohnella</taxon>
    </lineage>
</organism>
<feature type="compositionally biased region" description="Polar residues" evidence="1">
    <location>
        <begin position="352"/>
        <end position="366"/>
    </location>
</feature>
<proteinExistence type="predicted"/>
<evidence type="ECO:0000313" key="3">
    <source>
        <dbReference type="EMBL" id="QJD86630.1"/>
    </source>
</evidence>
<dbReference type="Pfam" id="PF14262">
    <property type="entry name" value="Cthe_2159"/>
    <property type="match status" value="1"/>
</dbReference>
<sequence length="618" mass="62142">MNNPWHVKVGAVLLCAALLSACSNNSTETVPTESSTAEAAQSNEGAAGSQLASFDLTQEVEYDDDDSYADWTSATDLTRIHLNGTGASIEGSGAEVEGSTIKITSAGTYEVSGKLSDGQIVIAVEDKGTVRVVLNGAEIHNGENSPIYVEEAGKTIISLPEGTENLVSDGEKYVYPDATTDEPNATIFSHDDLTINGTGKLVVQANYNNGITSKDKLKITGGILEIHAVDDGLMGRDLVAVQEGNITIEADGHGIKTTNDAEDSLGFISIGGGTFDIKSGVDGVHSSGGILLEGGTLAIDAGDDGIHADVAIGIAGGTIDIANSYEGIEAPTIDISDGRITLKASDDGVNVASSTGELATGETTADGSAGNEGERPGNGGNPPDGSGAASTNRLTISGGYLSVDAEGDGLDANGSIAMSGGTVIVNGPTNNGNGALDYDGTFEMTGGFLVAAGSSGMAQATSEQSTQSGVLMTYPQTQAAGTLVHLEDSEGNEIVTFAPAKAYQSVFVSSPNMKQGTTYILSSGGTSTGSETNGLYDGGEYQGGTKVVEYEASSIVTWLNESGITEARSGMMGGPGGGGRGQGGPGVGQGGMGEGGQGGPGAGGGRVPPDGERPQRPQ</sequence>
<accession>A0A7Z2ZP87</accession>
<reference evidence="3 4" key="1">
    <citation type="submission" date="2020-04" db="EMBL/GenBank/DDBJ databases">
        <title>Genome sequencing of novel species.</title>
        <authorList>
            <person name="Heo J."/>
            <person name="Kim S.-J."/>
            <person name="Kim J.-S."/>
            <person name="Hong S.-B."/>
            <person name="Kwon S.-W."/>
        </authorList>
    </citation>
    <scope>NUCLEOTIDE SEQUENCE [LARGE SCALE GENOMIC DNA]</scope>
    <source>
        <strain evidence="3 4">MFER-1</strain>
    </source>
</reference>
<protein>
    <submittedName>
        <fullName evidence="3">Carbohydrate-binding domain-containing protein</fullName>
    </submittedName>
</protein>
<feature type="chain" id="PRO_5038832196" evidence="2">
    <location>
        <begin position="27"/>
        <end position="618"/>
    </location>
</feature>
<dbReference type="RefSeq" id="WP_169282879.1">
    <property type="nucleotide sequence ID" value="NZ_CP051680.1"/>
</dbReference>
<dbReference type="AlphaFoldDB" id="A0A7Z2ZP87"/>
<keyword evidence="2" id="KW-0732">Signal</keyword>
<feature type="region of interest" description="Disordered" evidence="1">
    <location>
        <begin position="26"/>
        <end position="49"/>
    </location>
</feature>
<evidence type="ECO:0000256" key="1">
    <source>
        <dbReference type="SAM" id="MobiDB-lite"/>
    </source>
</evidence>
<feature type="region of interest" description="Disordered" evidence="1">
    <location>
        <begin position="352"/>
        <end position="393"/>
    </location>
</feature>
<evidence type="ECO:0000313" key="4">
    <source>
        <dbReference type="Proteomes" id="UP000502248"/>
    </source>
</evidence>
<dbReference type="EMBL" id="CP051680">
    <property type="protein sequence ID" value="QJD86630.1"/>
    <property type="molecule type" value="Genomic_DNA"/>
</dbReference>
<dbReference type="InterPro" id="IPR025584">
    <property type="entry name" value="Cthe_2159"/>
</dbReference>
<feature type="compositionally biased region" description="Basic and acidic residues" evidence="1">
    <location>
        <begin position="609"/>
        <end position="618"/>
    </location>
</feature>
<feature type="signal peptide" evidence="2">
    <location>
        <begin position="1"/>
        <end position="26"/>
    </location>
</feature>
<gene>
    <name evidence="3" type="ORF">HH215_27970</name>
</gene>
<name>A0A7Z2ZP87_9BACL</name>
<dbReference type="KEGG" id="cheb:HH215_27970"/>
<dbReference type="Proteomes" id="UP000502248">
    <property type="component" value="Chromosome"/>
</dbReference>
<feature type="region of interest" description="Disordered" evidence="1">
    <location>
        <begin position="566"/>
        <end position="618"/>
    </location>
</feature>
<evidence type="ECO:0000256" key="2">
    <source>
        <dbReference type="SAM" id="SignalP"/>
    </source>
</evidence>
<feature type="compositionally biased region" description="Polar residues" evidence="1">
    <location>
        <begin position="27"/>
        <end position="49"/>
    </location>
</feature>